<accession>A0A9J7M0G9</accession>
<organism evidence="2 3">
    <name type="scientific">Branchiostoma floridae</name>
    <name type="common">Florida lancelet</name>
    <name type="synonym">Amphioxus</name>
    <dbReference type="NCBI Taxonomy" id="7739"/>
    <lineage>
        <taxon>Eukaryota</taxon>
        <taxon>Metazoa</taxon>
        <taxon>Chordata</taxon>
        <taxon>Cephalochordata</taxon>
        <taxon>Leptocardii</taxon>
        <taxon>Amphioxiformes</taxon>
        <taxon>Branchiostomatidae</taxon>
        <taxon>Branchiostoma</taxon>
    </lineage>
</organism>
<gene>
    <name evidence="3" type="primary">LOC118425844</name>
</gene>
<reference evidence="2" key="1">
    <citation type="journal article" date="2020" name="Nat. Ecol. Evol.">
        <title>Deeply conserved synteny resolves early events in vertebrate evolution.</title>
        <authorList>
            <person name="Simakov O."/>
            <person name="Marletaz F."/>
            <person name="Yue J.X."/>
            <person name="O'Connell B."/>
            <person name="Jenkins J."/>
            <person name="Brandt A."/>
            <person name="Calef R."/>
            <person name="Tung C.H."/>
            <person name="Huang T.K."/>
            <person name="Schmutz J."/>
            <person name="Satoh N."/>
            <person name="Yu J.K."/>
            <person name="Putnam N.H."/>
            <person name="Green R.E."/>
            <person name="Rokhsar D.S."/>
        </authorList>
    </citation>
    <scope>NUCLEOTIDE SEQUENCE [LARGE SCALE GENOMIC DNA]</scope>
    <source>
        <strain evidence="2">S238N-H82</strain>
    </source>
</reference>
<dbReference type="RefSeq" id="XP_035690850.1">
    <property type="nucleotide sequence ID" value="XM_035834957.1"/>
</dbReference>
<evidence type="ECO:0000313" key="2">
    <source>
        <dbReference type="Proteomes" id="UP000001554"/>
    </source>
</evidence>
<evidence type="ECO:0000313" key="3">
    <source>
        <dbReference type="RefSeq" id="XP_035690850.1"/>
    </source>
</evidence>
<feature type="region of interest" description="Disordered" evidence="1">
    <location>
        <begin position="1"/>
        <end position="53"/>
    </location>
</feature>
<name>A0A9J7M0G9_BRAFL</name>
<reference evidence="3" key="2">
    <citation type="submission" date="2025-08" db="UniProtKB">
        <authorList>
            <consortium name="RefSeq"/>
        </authorList>
    </citation>
    <scope>IDENTIFICATION</scope>
    <source>
        <strain evidence="3">S238N-H82</strain>
        <tissue evidence="3">Testes</tissue>
    </source>
</reference>
<dbReference type="GeneID" id="118425844"/>
<dbReference type="AlphaFoldDB" id="A0A9J7M0G9"/>
<feature type="compositionally biased region" description="Basic and acidic residues" evidence="1">
    <location>
        <begin position="33"/>
        <end position="44"/>
    </location>
</feature>
<evidence type="ECO:0000256" key="1">
    <source>
        <dbReference type="SAM" id="MobiDB-lite"/>
    </source>
</evidence>
<keyword evidence="2" id="KW-1185">Reference proteome</keyword>
<sequence length="99" mass="11328">MEDRRLIKAKTPRAKFSFMRGRDGHPRTPSQKRSRDSTGSDARGKRQRLNFEAASTSVTVSDPLATYKMMLRTEGEMFEVQLQDGVKGARILHEHPLLR</sequence>
<dbReference type="Proteomes" id="UP000001554">
    <property type="component" value="Chromosome 11"/>
</dbReference>
<protein>
    <submittedName>
        <fullName evidence="3">Uncharacterized protein LOC118425844 isoform X2</fullName>
    </submittedName>
</protein>
<proteinExistence type="predicted"/>